<dbReference type="KEGG" id="xca:xcc-b100_2343"/>
<dbReference type="GO" id="GO:0006355">
    <property type="term" value="P:regulation of DNA-templated transcription"/>
    <property type="evidence" value="ECO:0007669"/>
    <property type="project" value="UniProtKB-ARBA"/>
</dbReference>
<dbReference type="SUPFAM" id="SSF46785">
    <property type="entry name" value="Winged helix' DNA-binding domain"/>
    <property type="match status" value="1"/>
</dbReference>
<dbReference type="EMBL" id="AM920689">
    <property type="protein sequence ID" value="CAP51700.1"/>
    <property type="molecule type" value="Genomic_DNA"/>
</dbReference>
<protein>
    <submittedName>
        <fullName evidence="5">HTH-type transcriptional regulator</fullName>
    </submittedName>
</protein>
<dbReference type="GO" id="GO:0003677">
    <property type="term" value="F:DNA binding"/>
    <property type="evidence" value="ECO:0007669"/>
    <property type="project" value="UniProtKB-KW"/>
</dbReference>
<keyword evidence="3" id="KW-0804">Transcription</keyword>
<dbReference type="HOGENOM" id="CLU_1377629_0_0_6"/>
<evidence type="ECO:0000313" key="5">
    <source>
        <dbReference type="EMBL" id="CAP51700.1"/>
    </source>
</evidence>
<dbReference type="InterPro" id="IPR036390">
    <property type="entry name" value="WH_DNA-bd_sf"/>
</dbReference>
<evidence type="ECO:0000256" key="2">
    <source>
        <dbReference type="ARBA" id="ARBA00023125"/>
    </source>
</evidence>
<evidence type="ECO:0000259" key="4">
    <source>
        <dbReference type="PROSITE" id="PS51118"/>
    </source>
</evidence>
<name>B0RTB4_XANCB</name>
<accession>B0RTB4</accession>
<reference evidence="5 6" key="1">
    <citation type="journal article" date="2008" name="J. Biotechnol.">
        <title>The genome of Xanthomonas campestris pv. campestris B100 and its use for the reconstruction of metabolic pathways involved in xanthan biosynthesis.</title>
        <authorList>
            <person name="Vorholter F.J."/>
            <person name="Schneiker S."/>
            <person name="Goesmann A."/>
            <person name="Krause L."/>
            <person name="Bekel T."/>
            <person name="Kaiser O."/>
            <person name="Linke B."/>
            <person name="Patschkowski T."/>
            <person name="Ruckert C."/>
            <person name="Schmid J."/>
            <person name="Sidhu V.K."/>
            <person name="Sieber V."/>
            <person name="Tauch A."/>
            <person name="Watt S.A."/>
            <person name="Weisshaar B."/>
            <person name="Becker A."/>
            <person name="Niehaus K."/>
            <person name="Puhler A."/>
        </authorList>
    </citation>
    <scope>NUCLEOTIDE SEQUENCE [LARGE SCALE GENOMIC DNA]</scope>
    <source>
        <strain evidence="5 6">B100</strain>
    </source>
</reference>
<dbReference type="InterPro" id="IPR011991">
    <property type="entry name" value="ArsR-like_HTH"/>
</dbReference>
<dbReference type="InterPro" id="IPR036388">
    <property type="entry name" value="WH-like_DNA-bd_sf"/>
</dbReference>
<dbReference type="Proteomes" id="UP000001188">
    <property type="component" value="Chromosome"/>
</dbReference>
<sequence>MSGTTPHRQPCRHAVQQHLHRAPAAACAQRRCCERAGHTCCRCTMGERPWSSQLHRWTAHMSTAKEPCCGVARFLLLLEGPWASLIVRELLAGPRRFTELRSALLGISAHTLTHRLRQFETAGLVVRTAYAETPPRVVYALTPRGEELRAVFDAMRVWGESLPPPETLVEPPQAGVALTLREIAGGCPLSKGSDPEQD</sequence>
<dbReference type="Pfam" id="PF01638">
    <property type="entry name" value="HxlR"/>
    <property type="match status" value="1"/>
</dbReference>
<evidence type="ECO:0000256" key="3">
    <source>
        <dbReference type="ARBA" id="ARBA00023163"/>
    </source>
</evidence>
<keyword evidence="2" id="KW-0238">DNA-binding</keyword>
<proteinExistence type="predicted"/>
<evidence type="ECO:0000256" key="1">
    <source>
        <dbReference type="ARBA" id="ARBA00023015"/>
    </source>
</evidence>
<gene>
    <name evidence="5" type="ORF">XCCB100_2343</name>
</gene>
<organism evidence="5 6">
    <name type="scientific">Xanthomonas campestris pv. campestris (strain B100)</name>
    <dbReference type="NCBI Taxonomy" id="509169"/>
    <lineage>
        <taxon>Bacteria</taxon>
        <taxon>Pseudomonadati</taxon>
        <taxon>Pseudomonadota</taxon>
        <taxon>Gammaproteobacteria</taxon>
        <taxon>Lysobacterales</taxon>
        <taxon>Lysobacteraceae</taxon>
        <taxon>Xanthomonas</taxon>
    </lineage>
</organism>
<evidence type="ECO:0000313" key="6">
    <source>
        <dbReference type="Proteomes" id="UP000001188"/>
    </source>
</evidence>
<dbReference type="AlphaFoldDB" id="B0RTB4"/>
<dbReference type="PROSITE" id="PS51118">
    <property type="entry name" value="HTH_HXLR"/>
    <property type="match status" value="1"/>
</dbReference>
<dbReference type="Gene3D" id="1.10.10.10">
    <property type="entry name" value="Winged helix-like DNA-binding domain superfamily/Winged helix DNA-binding domain"/>
    <property type="match status" value="1"/>
</dbReference>
<dbReference type="PANTHER" id="PTHR33204">
    <property type="entry name" value="TRANSCRIPTIONAL REGULATOR, MARR FAMILY"/>
    <property type="match status" value="1"/>
</dbReference>
<keyword evidence="1" id="KW-0805">Transcription regulation</keyword>
<dbReference type="InterPro" id="IPR002577">
    <property type="entry name" value="HTH_HxlR"/>
</dbReference>
<dbReference type="CDD" id="cd00090">
    <property type="entry name" value="HTH_ARSR"/>
    <property type="match status" value="1"/>
</dbReference>
<feature type="domain" description="HTH hxlR-type" evidence="4">
    <location>
        <begin position="69"/>
        <end position="167"/>
    </location>
</feature>
<dbReference type="PANTHER" id="PTHR33204:SF37">
    <property type="entry name" value="HTH-TYPE TRANSCRIPTIONAL REGULATOR YODB"/>
    <property type="match status" value="1"/>
</dbReference>